<evidence type="ECO:0000256" key="1">
    <source>
        <dbReference type="SAM" id="MobiDB-lite"/>
    </source>
</evidence>
<evidence type="ECO:0000313" key="2">
    <source>
        <dbReference type="EMBL" id="KLU03595.1"/>
    </source>
</evidence>
<feature type="compositionally biased region" description="Basic and acidic residues" evidence="1">
    <location>
        <begin position="1"/>
        <end position="23"/>
    </location>
</feature>
<name>A0A0J1BA40_RHOIS</name>
<proteinExistence type="predicted"/>
<dbReference type="AlphaFoldDB" id="A0A0J1BA40"/>
<dbReference type="EMBL" id="LECT01000035">
    <property type="protein sequence ID" value="KLU03595.1"/>
    <property type="molecule type" value="Genomic_DNA"/>
</dbReference>
<evidence type="ECO:0000313" key="3">
    <source>
        <dbReference type="Proteomes" id="UP000036367"/>
    </source>
</evidence>
<sequence>MKKEPRQATPQELHHEAIRIEQIDRDDDPGNLDDADLTGPR</sequence>
<organism evidence="2 3">
    <name type="scientific">Rhodopirellula islandica</name>
    <dbReference type="NCBI Taxonomy" id="595434"/>
    <lineage>
        <taxon>Bacteria</taxon>
        <taxon>Pseudomonadati</taxon>
        <taxon>Planctomycetota</taxon>
        <taxon>Planctomycetia</taxon>
        <taxon>Pirellulales</taxon>
        <taxon>Pirellulaceae</taxon>
        <taxon>Rhodopirellula</taxon>
    </lineage>
</organism>
<gene>
    <name evidence="2" type="ORF">RISK_004386</name>
</gene>
<feature type="compositionally biased region" description="Acidic residues" evidence="1">
    <location>
        <begin position="24"/>
        <end position="41"/>
    </location>
</feature>
<comment type="caution">
    <text evidence="2">The sequence shown here is derived from an EMBL/GenBank/DDBJ whole genome shotgun (WGS) entry which is preliminary data.</text>
</comment>
<feature type="region of interest" description="Disordered" evidence="1">
    <location>
        <begin position="1"/>
        <end position="41"/>
    </location>
</feature>
<accession>A0A0J1BA40</accession>
<reference evidence="2" key="1">
    <citation type="submission" date="2015-05" db="EMBL/GenBank/DDBJ databases">
        <title>Permanent draft genome of Rhodopirellula islandicus K833.</title>
        <authorList>
            <person name="Kizina J."/>
            <person name="Richter M."/>
            <person name="Glockner F.O."/>
            <person name="Harder J."/>
        </authorList>
    </citation>
    <scope>NUCLEOTIDE SEQUENCE [LARGE SCALE GENOMIC DNA]</scope>
    <source>
        <strain evidence="2">K833</strain>
    </source>
</reference>
<protein>
    <submittedName>
        <fullName evidence="2">Uncharacterized protein</fullName>
    </submittedName>
</protein>
<dbReference type="Proteomes" id="UP000036367">
    <property type="component" value="Unassembled WGS sequence"/>
</dbReference>
<keyword evidence="3" id="KW-1185">Reference proteome</keyword>